<gene>
    <name evidence="2" type="ordered locus">Hbal_0351</name>
</gene>
<feature type="transmembrane region" description="Helical" evidence="1">
    <location>
        <begin position="79"/>
        <end position="99"/>
    </location>
</feature>
<dbReference type="EMBL" id="CP001678">
    <property type="protein sequence ID" value="ACT58053.1"/>
    <property type="molecule type" value="Genomic_DNA"/>
</dbReference>
<dbReference type="STRING" id="582402.Hbal_0351"/>
<dbReference type="AlphaFoldDB" id="C6XMB0"/>
<dbReference type="Proteomes" id="UP000002745">
    <property type="component" value="Chromosome"/>
</dbReference>
<organism evidence="2 3">
    <name type="scientific">Hirschia baltica (strain ATCC 49814 / DSM 5838 / IFAM 1418)</name>
    <dbReference type="NCBI Taxonomy" id="582402"/>
    <lineage>
        <taxon>Bacteria</taxon>
        <taxon>Pseudomonadati</taxon>
        <taxon>Pseudomonadota</taxon>
        <taxon>Alphaproteobacteria</taxon>
        <taxon>Hyphomonadales</taxon>
        <taxon>Hyphomonadaceae</taxon>
        <taxon>Hirschia</taxon>
    </lineage>
</organism>
<name>C6XMB0_HIRBI</name>
<evidence type="ECO:0000256" key="1">
    <source>
        <dbReference type="SAM" id="Phobius"/>
    </source>
</evidence>
<feature type="transmembrane region" description="Helical" evidence="1">
    <location>
        <begin position="16"/>
        <end position="37"/>
    </location>
</feature>
<accession>C6XMB0</accession>
<evidence type="ECO:0000313" key="2">
    <source>
        <dbReference type="EMBL" id="ACT58053.1"/>
    </source>
</evidence>
<evidence type="ECO:0008006" key="4">
    <source>
        <dbReference type="Google" id="ProtNLM"/>
    </source>
</evidence>
<protein>
    <recommendedName>
        <fullName evidence="4">Transmembrane protein</fullName>
    </recommendedName>
</protein>
<dbReference type="eggNOG" id="ENOG5032XVS">
    <property type="taxonomic scope" value="Bacteria"/>
</dbReference>
<dbReference type="RefSeq" id="WP_015826203.1">
    <property type="nucleotide sequence ID" value="NC_012982.1"/>
</dbReference>
<reference evidence="3" key="1">
    <citation type="journal article" date="2011" name="J. Bacteriol.">
        <title>Genome sequences of eight morphologically diverse alphaproteobacteria.</title>
        <authorList>
            <consortium name="US DOE Joint Genome Institute"/>
            <person name="Brown P.J."/>
            <person name="Kysela D.T."/>
            <person name="Buechlein A."/>
            <person name="Hemmerich C."/>
            <person name="Brun Y.V."/>
        </authorList>
    </citation>
    <scope>NUCLEOTIDE SEQUENCE [LARGE SCALE GENOMIC DNA]</scope>
    <source>
        <strain evidence="3">ATCC 49814 / DSM 5838 / IFAM 1418</strain>
    </source>
</reference>
<feature type="transmembrane region" description="Helical" evidence="1">
    <location>
        <begin position="43"/>
        <end position="67"/>
    </location>
</feature>
<keyword evidence="1" id="KW-1133">Transmembrane helix</keyword>
<feature type="transmembrane region" description="Helical" evidence="1">
    <location>
        <begin position="111"/>
        <end position="131"/>
    </location>
</feature>
<dbReference type="HOGENOM" id="CLU_147880_0_0_5"/>
<keyword evidence="1" id="KW-0472">Membrane</keyword>
<evidence type="ECO:0000313" key="3">
    <source>
        <dbReference type="Proteomes" id="UP000002745"/>
    </source>
</evidence>
<keyword evidence="3" id="KW-1185">Reference proteome</keyword>
<dbReference type="KEGG" id="hba:Hbal_0351"/>
<sequence>MANSYSLANKRYKRDFAILMCFYVVACFAGPLLISAFPEKPVWMAVLVSILTAAPVIGVFYLTWRLLRETDEYTRARKTEAIVLGAGITFSICMLWGFLELFEVVPNMWTFLVVPMFFASQGIVSCARHLFEKSAA</sequence>
<proteinExistence type="predicted"/>
<keyword evidence="1" id="KW-0812">Transmembrane</keyword>